<evidence type="ECO:0000313" key="5">
    <source>
        <dbReference type="Proteomes" id="UP001597104"/>
    </source>
</evidence>
<sequence length="204" mass="23681">MDTKQLILTTAYQLFQARSYQEVSITDICTACNLTKPAFYYHFSSKSELLIHYYKRVVETLSLNIDTKTVDYWHQYLTYFTELVQASIKLGPDMISQLFITNLTVDKGSFDFIQKFADICIELITQAQATGQVRTHQRPKNLFITSAFLFTGYEVYWAIKNDDFDQIKNVLSSLEVLFDVAPEFSHYESTTNLLHNKYLPDQDG</sequence>
<feature type="domain" description="HTH tetR-type" evidence="3">
    <location>
        <begin position="1"/>
        <end position="61"/>
    </location>
</feature>
<evidence type="ECO:0000256" key="2">
    <source>
        <dbReference type="PROSITE-ProRule" id="PRU00335"/>
    </source>
</evidence>
<dbReference type="InterPro" id="IPR050624">
    <property type="entry name" value="HTH-type_Tx_Regulator"/>
</dbReference>
<feature type="DNA-binding region" description="H-T-H motif" evidence="2">
    <location>
        <begin position="24"/>
        <end position="43"/>
    </location>
</feature>
<dbReference type="Proteomes" id="UP001597104">
    <property type="component" value="Unassembled WGS sequence"/>
</dbReference>
<dbReference type="SUPFAM" id="SSF46689">
    <property type="entry name" value="Homeodomain-like"/>
    <property type="match status" value="1"/>
</dbReference>
<dbReference type="Pfam" id="PF00440">
    <property type="entry name" value="TetR_N"/>
    <property type="match status" value="1"/>
</dbReference>
<dbReference type="InterPro" id="IPR023772">
    <property type="entry name" value="DNA-bd_HTH_TetR-type_CS"/>
</dbReference>
<gene>
    <name evidence="4" type="ORF">ACFQZ7_12610</name>
</gene>
<accession>A0ABW3EE40</accession>
<dbReference type="EMBL" id="JBHTIO010000055">
    <property type="protein sequence ID" value="MFD0898556.1"/>
    <property type="molecule type" value="Genomic_DNA"/>
</dbReference>
<evidence type="ECO:0000256" key="1">
    <source>
        <dbReference type="ARBA" id="ARBA00023125"/>
    </source>
</evidence>
<evidence type="ECO:0000259" key="3">
    <source>
        <dbReference type="PROSITE" id="PS50977"/>
    </source>
</evidence>
<proteinExistence type="predicted"/>
<keyword evidence="1 2" id="KW-0238">DNA-binding</keyword>
<keyword evidence="5" id="KW-1185">Reference proteome</keyword>
<dbReference type="PROSITE" id="PS50977">
    <property type="entry name" value="HTH_TETR_2"/>
    <property type="match status" value="1"/>
</dbReference>
<dbReference type="Gene3D" id="1.10.357.10">
    <property type="entry name" value="Tetracycline Repressor, domain 2"/>
    <property type="match status" value="1"/>
</dbReference>
<dbReference type="PRINTS" id="PR00455">
    <property type="entry name" value="HTHTETR"/>
</dbReference>
<comment type="caution">
    <text evidence="4">The sequence shown here is derived from an EMBL/GenBank/DDBJ whole genome shotgun (WGS) entry which is preliminary data.</text>
</comment>
<organism evidence="4 5">
    <name type="scientific">Loigolactobacillus binensis</name>
    <dbReference type="NCBI Taxonomy" id="2559922"/>
    <lineage>
        <taxon>Bacteria</taxon>
        <taxon>Bacillati</taxon>
        <taxon>Bacillota</taxon>
        <taxon>Bacilli</taxon>
        <taxon>Lactobacillales</taxon>
        <taxon>Lactobacillaceae</taxon>
        <taxon>Loigolactobacillus</taxon>
    </lineage>
</organism>
<reference evidence="5" key="1">
    <citation type="journal article" date="2019" name="Int. J. Syst. Evol. Microbiol.">
        <title>The Global Catalogue of Microorganisms (GCM) 10K type strain sequencing project: providing services to taxonomists for standard genome sequencing and annotation.</title>
        <authorList>
            <consortium name="The Broad Institute Genomics Platform"/>
            <consortium name="The Broad Institute Genome Sequencing Center for Infectious Disease"/>
            <person name="Wu L."/>
            <person name="Ma J."/>
        </authorList>
    </citation>
    <scope>NUCLEOTIDE SEQUENCE [LARGE SCALE GENOMIC DNA]</scope>
    <source>
        <strain evidence="5">CCM 8925</strain>
    </source>
</reference>
<protein>
    <submittedName>
        <fullName evidence="4">TetR/AcrR family transcriptional regulator</fullName>
    </submittedName>
</protein>
<dbReference type="PANTHER" id="PTHR43479:SF11">
    <property type="entry name" value="ACREF_ENVCD OPERON REPRESSOR-RELATED"/>
    <property type="match status" value="1"/>
</dbReference>
<dbReference type="InterPro" id="IPR009057">
    <property type="entry name" value="Homeodomain-like_sf"/>
</dbReference>
<name>A0ABW3EE40_9LACO</name>
<dbReference type="InterPro" id="IPR001647">
    <property type="entry name" value="HTH_TetR"/>
</dbReference>
<dbReference type="RefSeq" id="WP_171001821.1">
    <property type="nucleotide sequence ID" value="NZ_BJDN01000003.1"/>
</dbReference>
<dbReference type="PROSITE" id="PS01081">
    <property type="entry name" value="HTH_TETR_1"/>
    <property type="match status" value="1"/>
</dbReference>
<dbReference type="PANTHER" id="PTHR43479">
    <property type="entry name" value="ACREF/ENVCD OPERON REPRESSOR-RELATED"/>
    <property type="match status" value="1"/>
</dbReference>
<evidence type="ECO:0000313" key="4">
    <source>
        <dbReference type="EMBL" id="MFD0898556.1"/>
    </source>
</evidence>